<evidence type="ECO:0000256" key="5">
    <source>
        <dbReference type="ARBA" id="ARBA00023002"/>
    </source>
</evidence>
<name>A0A559M745_9HELO</name>
<dbReference type="InterPro" id="IPR000960">
    <property type="entry name" value="Flavin_mOase"/>
</dbReference>
<sequence>MAHPIKRIAVIGAGVSGVSAAAHLKAAGLEVTVFERTSKAGGVWVFDARIAPEPAYPSLVPSIAETAYYKDSVTERGVSEHASDSERENSEDVKILHAPPGLNELYKQTNAMIYAMSRPCYELLSNNVPTGLMKTTLNSWPPGTEQIVRHNVLAEYIQDTAAKTGVEGITQYNTKVERVEKRGEYWDVRTLTLDADTLEKKTRDWEFDAVIVATGHYHAPKVPDIPGLKDWKKAWPSRIQHSKRYRSTRGFEGKLTSESKSVLLIGGSTSSFDIAKELDGIAKTIYQSTRDGEFDHPISMLPPSVKRISEIKSFDLERHYGPILDNEAIPETITLVNGQVLSGIDRVIICTGYHCAFPFLSPYHRDSIPASKADETALVTDGTQMHNLHKDIFYIPDPTLAFIGVPYHIATFSLFDFQAIAVAAVFSGKANTPSEEEMRAEYIEKLGQKGSGRAFHSLKGRDAEYVDELLAWINPGIVAAGGKAVEGHTEEWKAQYELLREKFKDLYEKKPRSVPVEKSLVDIGHS</sequence>
<gene>
    <name evidence="6" type="primary">ustF2_0</name>
    <name evidence="6" type="ORF">LAWI1_G003579</name>
</gene>
<proteinExistence type="inferred from homology"/>
<evidence type="ECO:0000256" key="1">
    <source>
        <dbReference type="ARBA" id="ARBA00009183"/>
    </source>
</evidence>
<keyword evidence="4" id="KW-0521">NADP</keyword>
<dbReference type="InterPro" id="IPR036188">
    <property type="entry name" value="FAD/NAD-bd_sf"/>
</dbReference>
<dbReference type="PANTHER" id="PTHR23023">
    <property type="entry name" value="DIMETHYLANILINE MONOOXYGENASE"/>
    <property type="match status" value="1"/>
</dbReference>
<dbReference type="GO" id="GO:0050660">
    <property type="term" value="F:flavin adenine dinucleotide binding"/>
    <property type="evidence" value="ECO:0007669"/>
    <property type="project" value="InterPro"/>
</dbReference>
<dbReference type="Pfam" id="PF13450">
    <property type="entry name" value="NAD_binding_8"/>
    <property type="match status" value="1"/>
</dbReference>
<keyword evidence="5" id="KW-0560">Oxidoreductase</keyword>
<dbReference type="Gene3D" id="3.50.50.60">
    <property type="entry name" value="FAD/NAD(P)-binding domain"/>
    <property type="match status" value="2"/>
</dbReference>
<dbReference type="PRINTS" id="PR00419">
    <property type="entry name" value="ADXRDTASE"/>
</dbReference>
<dbReference type="PIRSF" id="PIRSF000332">
    <property type="entry name" value="FMO"/>
    <property type="match status" value="1"/>
</dbReference>
<dbReference type="InterPro" id="IPR020946">
    <property type="entry name" value="Flavin_mOase-like"/>
</dbReference>
<evidence type="ECO:0000313" key="7">
    <source>
        <dbReference type="Proteomes" id="UP000315522"/>
    </source>
</evidence>
<dbReference type="EMBL" id="QGML01001552">
    <property type="protein sequence ID" value="TVY88783.1"/>
    <property type="molecule type" value="Genomic_DNA"/>
</dbReference>
<keyword evidence="2" id="KW-0285">Flavoprotein</keyword>
<comment type="caution">
    <text evidence="6">The sequence shown here is derived from an EMBL/GenBank/DDBJ whole genome shotgun (WGS) entry which is preliminary data.</text>
</comment>
<reference evidence="6 7" key="1">
    <citation type="submission" date="2018-05" db="EMBL/GenBank/DDBJ databases">
        <title>Genome sequencing and assembly of the regulated plant pathogen Lachnellula willkommii and related sister species for the development of diagnostic species identification markers.</title>
        <authorList>
            <person name="Giroux E."/>
            <person name="Bilodeau G."/>
        </authorList>
    </citation>
    <scope>NUCLEOTIDE SEQUENCE [LARGE SCALE GENOMIC DNA]</scope>
    <source>
        <strain evidence="6 7">CBS 172.35</strain>
    </source>
</reference>
<evidence type="ECO:0000256" key="3">
    <source>
        <dbReference type="ARBA" id="ARBA00022827"/>
    </source>
</evidence>
<accession>A0A559M745</accession>
<keyword evidence="7" id="KW-1185">Reference proteome</keyword>
<evidence type="ECO:0000256" key="4">
    <source>
        <dbReference type="ARBA" id="ARBA00022857"/>
    </source>
</evidence>
<protein>
    <submittedName>
        <fullName evidence="6">Flavin-containing monooxygenase</fullName>
    </submittedName>
</protein>
<dbReference type="GO" id="GO:0050661">
    <property type="term" value="F:NADP binding"/>
    <property type="evidence" value="ECO:0007669"/>
    <property type="project" value="InterPro"/>
</dbReference>
<comment type="similarity">
    <text evidence="1">Belongs to the FMO family.</text>
</comment>
<dbReference type="SUPFAM" id="SSF51905">
    <property type="entry name" value="FAD/NAD(P)-binding domain"/>
    <property type="match status" value="2"/>
</dbReference>
<dbReference type="Pfam" id="PF00743">
    <property type="entry name" value="FMO-like"/>
    <property type="match status" value="2"/>
</dbReference>
<evidence type="ECO:0000313" key="6">
    <source>
        <dbReference type="EMBL" id="TVY88783.1"/>
    </source>
</evidence>
<dbReference type="AlphaFoldDB" id="A0A559M745"/>
<keyword evidence="3" id="KW-0274">FAD</keyword>
<dbReference type="GO" id="GO:0004499">
    <property type="term" value="F:N,N-dimethylaniline monooxygenase activity"/>
    <property type="evidence" value="ECO:0007669"/>
    <property type="project" value="InterPro"/>
</dbReference>
<dbReference type="Proteomes" id="UP000315522">
    <property type="component" value="Unassembled WGS sequence"/>
</dbReference>
<dbReference type="InterPro" id="IPR050346">
    <property type="entry name" value="FMO-like"/>
</dbReference>
<keyword evidence="6" id="KW-0503">Monooxygenase</keyword>
<organism evidence="6 7">
    <name type="scientific">Lachnellula willkommii</name>
    <dbReference type="NCBI Taxonomy" id="215461"/>
    <lineage>
        <taxon>Eukaryota</taxon>
        <taxon>Fungi</taxon>
        <taxon>Dikarya</taxon>
        <taxon>Ascomycota</taxon>
        <taxon>Pezizomycotina</taxon>
        <taxon>Leotiomycetes</taxon>
        <taxon>Helotiales</taxon>
        <taxon>Lachnaceae</taxon>
        <taxon>Lachnellula</taxon>
    </lineage>
</organism>
<evidence type="ECO:0000256" key="2">
    <source>
        <dbReference type="ARBA" id="ARBA00022630"/>
    </source>
</evidence>